<dbReference type="GO" id="GO:0003743">
    <property type="term" value="F:translation initiation factor activity"/>
    <property type="evidence" value="ECO:0007669"/>
    <property type="project" value="InterPro"/>
</dbReference>
<organism evidence="5">
    <name type="scientific">Naegleria gruberi</name>
    <name type="common">Amoeba</name>
    <dbReference type="NCBI Taxonomy" id="5762"/>
    <lineage>
        <taxon>Eukaryota</taxon>
        <taxon>Discoba</taxon>
        <taxon>Heterolobosea</taxon>
        <taxon>Tetramitia</taxon>
        <taxon>Eutetramitia</taxon>
        <taxon>Vahlkampfiidae</taxon>
        <taxon>Naegleria</taxon>
    </lineage>
</organism>
<keyword evidence="2" id="KW-0648">Protein biosynthesis</keyword>
<dbReference type="Proteomes" id="UP000006671">
    <property type="component" value="Unassembled WGS sequence"/>
</dbReference>
<evidence type="ECO:0000313" key="5">
    <source>
        <dbReference type="Proteomes" id="UP000006671"/>
    </source>
</evidence>
<evidence type="ECO:0000313" key="4">
    <source>
        <dbReference type="EMBL" id="EFC38760.1"/>
    </source>
</evidence>
<feature type="domain" description="SUI1" evidence="3">
    <location>
        <begin position="25"/>
        <end position="95"/>
    </location>
</feature>
<evidence type="ECO:0000259" key="3">
    <source>
        <dbReference type="PROSITE" id="PS50296"/>
    </source>
</evidence>
<name>D2VWW1_NAEGR</name>
<dbReference type="OMA" id="LMEVRIH"/>
<reference evidence="4 5" key="1">
    <citation type="journal article" date="2010" name="Cell">
        <title>The genome of Naegleria gruberi illuminates early eukaryotic versatility.</title>
        <authorList>
            <person name="Fritz-Laylin L.K."/>
            <person name="Prochnik S.E."/>
            <person name="Ginger M.L."/>
            <person name="Dacks J.B."/>
            <person name="Carpenter M.L."/>
            <person name="Field M.C."/>
            <person name="Kuo A."/>
            <person name="Paredez A."/>
            <person name="Chapman J."/>
            <person name="Pham J."/>
            <person name="Shu S."/>
            <person name="Neupane R."/>
            <person name="Cipriano M."/>
            <person name="Mancuso J."/>
            <person name="Tu H."/>
            <person name="Salamov A."/>
            <person name="Lindquist E."/>
            <person name="Shapiro H."/>
            <person name="Lucas S."/>
            <person name="Grigoriev I.V."/>
            <person name="Cande W.Z."/>
            <person name="Fulton C."/>
            <person name="Rokhsar D.S."/>
            <person name="Dawson S.C."/>
        </authorList>
    </citation>
    <scope>NUCLEOTIDE SEQUENCE [LARGE SCALE GENOMIC DNA]</scope>
    <source>
        <strain evidence="4 5">NEG-M</strain>
    </source>
</reference>
<proteinExistence type="inferred from homology"/>
<dbReference type="OrthoDB" id="10248435at2759"/>
<dbReference type="SUPFAM" id="SSF55159">
    <property type="entry name" value="eIF1-like"/>
    <property type="match status" value="1"/>
</dbReference>
<gene>
    <name evidence="4" type="ORF">NAEGRDRAFT_73524</name>
</gene>
<dbReference type="KEGG" id="ngr:NAEGRDRAFT_73524"/>
<dbReference type="CDD" id="cd11566">
    <property type="entry name" value="eIF1_SUI1"/>
    <property type="match status" value="1"/>
</dbReference>
<dbReference type="VEuPathDB" id="AmoebaDB:NAEGRDRAFT_73524"/>
<dbReference type="AlphaFoldDB" id="D2VWW1"/>
<dbReference type="InterPro" id="IPR005874">
    <property type="entry name" value="SUI1_euk"/>
</dbReference>
<dbReference type="eggNOG" id="KOG1770">
    <property type="taxonomic scope" value="Eukaryota"/>
</dbReference>
<dbReference type="EMBL" id="GG738905">
    <property type="protein sequence ID" value="EFC38760.1"/>
    <property type="molecule type" value="Genomic_DNA"/>
</dbReference>
<evidence type="ECO:0000256" key="1">
    <source>
        <dbReference type="ARBA" id="ARBA00005422"/>
    </source>
</evidence>
<dbReference type="Pfam" id="PF01253">
    <property type="entry name" value="SUI1"/>
    <property type="match status" value="1"/>
</dbReference>
<accession>D2VWW1</accession>
<dbReference type="PROSITE" id="PS50296">
    <property type="entry name" value="SUI1"/>
    <property type="match status" value="1"/>
</dbReference>
<dbReference type="InterPro" id="IPR036877">
    <property type="entry name" value="SUI1_dom_sf"/>
</dbReference>
<comment type="similarity">
    <text evidence="1">Belongs to the SUI1 family.</text>
</comment>
<sequence length="116" mass="13264">MSKPCNTDFLSNDPFQEEEPEISKIHVRIFSRSNNKKITTIEGLSQNIPLKTLTKTLSSLFECSAIVVDDEERGKIITLQGDQRMNVVQYMLRENIVRRDQIVCPGLDLSKPQPDE</sequence>
<dbReference type="RefSeq" id="XP_002671504.1">
    <property type="nucleotide sequence ID" value="XM_002671458.1"/>
</dbReference>
<dbReference type="InParanoid" id="D2VWW1"/>
<dbReference type="Gene3D" id="3.30.780.10">
    <property type="entry name" value="SUI1-like domain"/>
    <property type="match status" value="1"/>
</dbReference>
<dbReference type="PANTHER" id="PTHR10388">
    <property type="entry name" value="EUKARYOTIC TRANSLATION INITIATION FACTOR SUI1"/>
    <property type="match status" value="1"/>
</dbReference>
<dbReference type="InterPro" id="IPR001950">
    <property type="entry name" value="SUI1"/>
</dbReference>
<protein>
    <submittedName>
        <fullName evidence="4">Predicted protein</fullName>
    </submittedName>
</protein>
<evidence type="ECO:0000256" key="2">
    <source>
        <dbReference type="ARBA" id="ARBA00022917"/>
    </source>
</evidence>
<keyword evidence="5" id="KW-1185">Reference proteome</keyword>
<dbReference type="STRING" id="5762.D2VWW1"/>
<dbReference type="GeneID" id="8858591"/>